<dbReference type="AlphaFoldDB" id="A0A9D3XX23"/>
<feature type="non-terminal residue" evidence="1">
    <location>
        <position position="1"/>
    </location>
</feature>
<name>A0A9D3XX23_9SAUR</name>
<reference evidence="1" key="1">
    <citation type="submission" date="2021-09" db="EMBL/GenBank/DDBJ databases">
        <title>The genome of Mauremys mutica provides insights into the evolution of semi-aquatic lifestyle.</title>
        <authorList>
            <person name="Gong S."/>
            <person name="Gao Y."/>
        </authorList>
    </citation>
    <scope>NUCLEOTIDE SEQUENCE</scope>
    <source>
        <strain evidence="1">MM-2020</strain>
        <tissue evidence="1">Muscle</tissue>
    </source>
</reference>
<evidence type="ECO:0000313" key="2">
    <source>
        <dbReference type="Proteomes" id="UP000827986"/>
    </source>
</evidence>
<proteinExistence type="predicted"/>
<dbReference type="Proteomes" id="UP000827986">
    <property type="component" value="Unassembled WGS sequence"/>
</dbReference>
<gene>
    <name evidence="1" type="ORF">KIL84_019594</name>
</gene>
<comment type="caution">
    <text evidence="1">The sequence shown here is derived from an EMBL/GenBank/DDBJ whole genome shotgun (WGS) entry which is preliminary data.</text>
</comment>
<feature type="non-terminal residue" evidence="1">
    <location>
        <position position="79"/>
    </location>
</feature>
<evidence type="ECO:0008006" key="3">
    <source>
        <dbReference type="Google" id="ProtNLM"/>
    </source>
</evidence>
<accession>A0A9D3XX23</accession>
<protein>
    <recommendedName>
        <fullName evidence="3">BED-type domain-containing protein</fullName>
    </recommendedName>
</protein>
<sequence length="79" mass="9185">QYHSSYINVGFTWTGEQDEPRPQCVLCYAVLANKSLKPANLWRHLETNHAAFKDKPPEFFQHKLNELKQGKVTMFAHAK</sequence>
<evidence type="ECO:0000313" key="1">
    <source>
        <dbReference type="EMBL" id="KAH1186845.1"/>
    </source>
</evidence>
<dbReference type="EMBL" id="JAHDVG010000463">
    <property type="protein sequence ID" value="KAH1186845.1"/>
    <property type="molecule type" value="Genomic_DNA"/>
</dbReference>
<organism evidence="1 2">
    <name type="scientific">Mauremys mutica</name>
    <name type="common">yellowpond turtle</name>
    <dbReference type="NCBI Taxonomy" id="74926"/>
    <lineage>
        <taxon>Eukaryota</taxon>
        <taxon>Metazoa</taxon>
        <taxon>Chordata</taxon>
        <taxon>Craniata</taxon>
        <taxon>Vertebrata</taxon>
        <taxon>Euteleostomi</taxon>
        <taxon>Archelosauria</taxon>
        <taxon>Testudinata</taxon>
        <taxon>Testudines</taxon>
        <taxon>Cryptodira</taxon>
        <taxon>Durocryptodira</taxon>
        <taxon>Testudinoidea</taxon>
        <taxon>Geoemydidae</taxon>
        <taxon>Geoemydinae</taxon>
        <taxon>Mauremys</taxon>
    </lineage>
</organism>
<keyword evidence="2" id="KW-1185">Reference proteome</keyword>